<dbReference type="EMBL" id="CP111012">
    <property type="protein sequence ID" value="WAQ94191.1"/>
    <property type="molecule type" value="Genomic_DNA"/>
</dbReference>
<dbReference type="InterPro" id="IPR036396">
    <property type="entry name" value="Cyt_P450_sf"/>
</dbReference>
<keyword evidence="4 7" id="KW-0560">Oxidoreductase</keyword>
<evidence type="ECO:0000256" key="1">
    <source>
        <dbReference type="ARBA" id="ARBA00010617"/>
    </source>
</evidence>
<sequence length="487" mass="56001">MDILGLFDLPRWAATIVFFLLTVCLYTWYKQSYFKRMGIKQRKTLFFLGDMVDIVKKGIGYLDLQDYKKYGKTFGTYTGNRPTLVISDPEIIKQITVKQFDKFTNRSQMINLPEFWKSAVSLAEGHTWRNIRHTLSPTFTSGKMRHMGPYLQRCLDVFHEVLDKKIQECPEGFDIDSAVRGYTMDVICSTGFGTEVSAQTDPDNPFNKHAKAALTFNPVSPTFLFLVFFPDIAGAFPKLFPTNFVPKDSLDFFIDASKSFIAERKNSSSKHRDLLQLMVNAQIGEDEKTPNETRTQGLTDTEIIANSIVFMLAGFDTTASTIAWMLYELAMNPDAQEKLINSIDQEIGESKLSYDNVFNMRYMDMVMSETLRVHPIVQRINRDASEDIEINGLKIKKGMDCTYCPSILHFAEEYWDEPNKFDPERFSPENKDRINEYAYMPFGLGPRNCIGMRLAQLEVKMTIISLLQKYRIHKTDQLQVCTLCIVL</sequence>
<evidence type="ECO:0000256" key="5">
    <source>
        <dbReference type="ARBA" id="ARBA00023004"/>
    </source>
</evidence>
<feature type="transmembrane region" description="Helical" evidence="8">
    <location>
        <begin position="12"/>
        <end position="29"/>
    </location>
</feature>
<keyword evidence="8" id="KW-1133">Transmembrane helix</keyword>
<evidence type="ECO:0000256" key="6">
    <source>
        <dbReference type="ARBA" id="ARBA00043906"/>
    </source>
</evidence>
<dbReference type="SUPFAM" id="SSF48264">
    <property type="entry name" value="Cytochrome P450"/>
    <property type="match status" value="1"/>
</dbReference>
<keyword evidence="3 7" id="KW-0479">Metal-binding</keyword>
<keyword evidence="7" id="KW-0503">Monooxygenase</keyword>
<proteinExistence type="inferred from homology"/>
<dbReference type="CDD" id="cd11055">
    <property type="entry name" value="CYP3A-like"/>
    <property type="match status" value="1"/>
</dbReference>
<keyword evidence="8" id="KW-0472">Membrane</keyword>
<dbReference type="PANTHER" id="PTHR24302:SF15">
    <property type="entry name" value="FATTY-ACID PEROXYGENASE"/>
    <property type="match status" value="1"/>
</dbReference>
<dbReference type="InterPro" id="IPR001128">
    <property type="entry name" value="Cyt_P450"/>
</dbReference>
<dbReference type="PROSITE" id="PS00086">
    <property type="entry name" value="CYTOCHROME_P450"/>
    <property type="match status" value="1"/>
</dbReference>
<keyword evidence="5 7" id="KW-0408">Iron</keyword>
<dbReference type="InterPro" id="IPR017972">
    <property type="entry name" value="Cyt_P450_CS"/>
</dbReference>
<dbReference type="InterPro" id="IPR050705">
    <property type="entry name" value="Cytochrome_P450_3A"/>
</dbReference>
<gene>
    <name evidence="9" type="ORF">MAR_006662</name>
</gene>
<dbReference type="PANTHER" id="PTHR24302">
    <property type="entry name" value="CYTOCHROME P450 FAMILY 3"/>
    <property type="match status" value="1"/>
</dbReference>
<evidence type="ECO:0000256" key="7">
    <source>
        <dbReference type="RuleBase" id="RU000461"/>
    </source>
</evidence>
<reference evidence="9" key="1">
    <citation type="submission" date="2022-11" db="EMBL/GenBank/DDBJ databases">
        <title>Centuries of genome instability and evolution in soft-shell clam transmissible cancer (bioRxiv).</title>
        <authorList>
            <person name="Hart S.F.M."/>
            <person name="Yonemitsu M.A."/>
            <person name="Giersch R.M."/>
            <person name="Beal B.F."/>
            <person name="Arriagada G."/>
            <person name="Davis B.W."/>
            <person name="Ostrander E.A."/>
            <person name="Goff S.P."/>
            <person name="Metzger M.J."/>
        </authorList>
    </citation>
    <scope>NUCLEOTIDE SEQUENCE</scope>
    <source>
        <strain evidence="9">MELC-2E11</strain>
        <tissue evidence="9">Siphon/mantle</tissue>
    </source>
</reference>
<dbReference type="Proteomes" id="UP001164746">
    <property type="component" value="Chromosome 1"/>
</dbReference>
<evidence type="ECO:0000256" key="4">
    <source>
        <dbReference type="ARBA" id="ARBA00023002"/>
    </source>
</evidence>
<dbReference type="InterPro" id="IPR002401">
    <property type="entry name" value="Cyt_P450_E_grp-I"/>
</dbReference>
<comment type="function">
    <text evidence="6">Cytochromes P450 are a group of heme-thiolate monooxygenases. They oxidize a variety of structurally unrelated compounds, including steroids, fatty acids, and xenobiotics.</text>
</comment>
<evidence type="ECO:0000313" key="9">
    <source>
        <dbReference type="EMBL" id="WAQ94191.1"/>
    </source>
</evidence>
<keyword evidence="8" id="KW-0812">Transmembrane</keyword>
<dbReference type="Pfam" id="PF00067">
    <property type="entry name" value="p450"/>
    <property type="match status" value="1"/>
</dbReference>
<accession>A0ABY7DC78</accession>
<keyword evidence="2 7" id="KW-0349">Heme</keyword>
<evidence type="ECO:0000313" key="10">
    <source>
        <dbReference type="Proteomes" id="UP001164746"/>
    </source>
</evidence>
<comment type="similarity">
    <text evidence="1 7">Belongs to the cytochrome P450 family.</text>
</comment>
<dbReference type="PRINTS" id="PR00463">
    <property type="entry name" value="EP450I"/>
</dbReference>
<dbReference type="PRINTS" id="PR00385">
    <property type="entry name" value="P450"/>
</dbReference>
<protein>
    <submittedName>
        <fullName evidence="9">CP3AO-like protein</fullName>
    </submittedName>
</protein>
<name>A0ABY7DC78_MYAAR</name>
<keyword evidence="10" id="KW-1185">Reference proteome</keyword>
<evidence type="ECO:0000256" key="3">
    <source>
        <dbReference type="ARBA" id="ARBA00022723"/>
    </source>
</evidence>
<dbReference type="Gene3D" id="1.10.630.10">
    <property type="entry name" value="Cytochrome P450"/>
    <property type="match status" value="1"/>
</dbReference>
<evidence type="ECO:0000256" key="2">
    <source>
        <dbReference type="ARBA" id="ARBA00022617"/>
    </source>
</evidence>
<organism evidence="9 10">
    <name type="scientific">Mya arenaria</name>
    <name type="common">Soft-shell clam</name>
    <dbReference type="NCBI Taxonomy" id="6604"/>
    <lineage>
        <taxon>Eukaryota</taxon>
        <taxon>Metazoa</taxon>
        <taxon>Spiralia</taxon>
        <taxon>Lophotrochozoa</taxon>
        <taxon>Mollusca</taxon>
        <taxon>Bivalvia</taxon>
        <taxon>Autobranchia</taxon>
        <taxon>Heteroconchia</taxon>
        <taxon>Euheterodonta</taxon>
        <taxon>Imparidentia</taxon>
        <taxon>Neoheterodontei</taxon>
        <taxon>Myida</taxon>
        <taxon>Myoidea</taxon>
        <taxon>Myidae</taxon>
        <taxon>Mya</taxon>
    </lineage>
</organism>
<evidence type="ECO:0000256" key="8">
    <source>
        <dbReference type="SAM" id="Phobius"/>
    </source>
</evidence>